<evidence type="ECO:0000256" key="1">
    <source>
        <dbReference type="ARBA" id="ARBA00022475"/>
    </source>
</evidence>
<comment type="function">
    <text evidence="7">Functions as a peptidoglycan terminase that cleaves nascent peptidoglycan strands endolytically to terminate their elongation.</text>
</comment>
<dbReference type="NCBIfam" id="TIGR00247">
    <property type="entry name" value="endolytic transglycosylase MltG"/>
    <property type="match status" value="1"/>
</dbReference>
<dbReference type="HOGENOM" id="CLU_025574_2_2_0"/>
<keyword evidence="3 7" id="KW-1133">Transmembrane helix</keyword>
<evidence type="ECO:0000313" key="9">
    <source>
        <dbReference type="Proteomes" id="UP000005868"/>
    </source>
</evidence>
<dbReference type="EC" id="4.2.2.29" evidence="7"/>
<dbReference type="eggNOG" id="COG1559">
    <property type="taxonomic scope" value="Bacteria"/>
</dbReference>
<feature type="site" description="Important for catalytic activity" evidence="7">
    <location>
        <position position="226"/>
    </location>
</feature>
<organism evidence="8 9">
    <name type="scientific">Thermovirga lienii (strain ATCC BAA-1197 / DSM 17291 / Cas60314)</name>
    <dbReference type="NCBI Taxonomy" id="580340"/>
    <lineage>
        <taxon>Bacteria</taxon>
        <taxon>Thermotogati</taxon>
        <taxon>Synergistota</taxon>
        <taxon>Synergistia</taxon>
        <taxon>Synergistales</taxon>
        <taxon>Thermovirgaceae</taxon>
        <taxon>Thermovirga</taxon>
    </lineage>
</organism>
<feature type="transmembrane region" description="Helical" evidence="7">
    <location>
        <begin position="12"/>
        <end position="31"/>
    </location>
</feature>
<dbReference type="InterPro" id="IPR003770">
    <property type="entry name" value="MLTG-like"/>
</dbReference>
<dbReference type="Pfam" id="PF02618">
    <property type="entry name" value="YceG"/>
    <property type="match status" value="1"/>
</dbReference>
<evidence type="ECO:0000256" key="6">
    <source>
        <dbReference type="ARBA" id="ARBA00023316"/>
    </source>
</evidence>
<dbReference type="GO" id="GO:0009252">
    <property type="term" value="P:peptidoglycan biosynthetic process"/>
    <property type="evidence" value="ECO:0007669"/>
    <property type="project" value="UniProtKB-UniRule"/>
</dbReference>
<name>G7VA50_THELD</name>
<dbReference type="EMBL" id="CP003096">
    <property type="protein sequence ID" value="AER66750.1"/>
    <property type="molecule type" value="Genomic_DNA"/>
</dbReference>
<dbReference type="GO" id="GO:0071555">
    <property type="term" value="P:cell wall organization"/>
    <property type="evidence" value="ECO:0007669"/>
    <property type="project" value="UniProtKB-KW"/>
</dbReference>
<protein>
    <recommendedName>
        <fullName evidence="7">Endolytic murein transglycosylase</fullName>
        <ecNumber evidence="7">4.2.2.29</ecNumber>
    </recommendedName>
    <alternativeName>
        <fullName evidence="7">Peptidoglycan lytic transglycosylase</fullName>
    </alternativeName>
    <alternativeName>
        <fullName evidence="7">Peptidoglycan polymerization terminase</fullName>
    </alternativeName>
</protein>
<dbReference type="KEGG" id="tli:Tlie_1017"/>
<dbReference type="STRING" id="580340.Tlie_1017"/>
<keyword evidence="2 7" id="KW-0812">Transmembrane</keyword>
<accession>G7VA50</accession>
<comment type="similarity">
    <text evidence="7">Belongs to the transglycosylase MltG family.</text>
</comment>
<dbReference type="AlphaFoldDB" id="G7VA50"/>
<comment type="catalytic activity">
    <reaction evidence="7">
        <text>a peptidoglycan chain = a peptidoglycan chain with N-acetyl-1,6-anhydromuramyl-[peptide] at the reducing end + a peptidoglycan chain with N-acetylglucosamine at the non-reducing end.</text>
        <dbReference type="EC" id="4.2.2.29"/>
    </reaction>
</comment>
<dbReference type="Gene3D" id="3.30.1490.480">
    <property type="entry name" value="Endolytic murein transglycosylase"/>
    <property type="match status" value="1"/>
</dbReference>
<keyword evidence="4 7" id="KW-0472">Membrane</keyword>
<dbReference type="GO" id="GO:0008932">
    <property type="term" value="F:lytic endotransglycosylase activity"/>
    <property type="evidence" value="ECO:0007669"/>
    <property type="project" value="UniProtKB-UniRule"/>
</dbReference>
<dbReference type="Proteomes" id="UP000005868">
    <property type="component" value="Chromosome"/>
</dbReference>
<gene>
    <name evidence="7" type="primary">mltG</name>
    <name evidence="8" type="ordered locus">Tlie_1017</name>
</gene>
<reference evidence="9" key="1">
    <citation type="submission" date="2011-10" db="EMBL/GenBank/DDBJ databases">
        <title>The complete genome of chromosome of Thermovirga lienii DSM 17291.</title>
        <authorList>
            <consortium name="US DOE Joint Genome Institute (JGI-PGF)"/>
            <person name="Lucas S."/>
            <person name="Copeland A."/>
            <person name="Lapidus A."/>
            <person name="Glavina del Rio T."/>
            <person name="Dalin E."/>
            <person name="Tice H."/>
            <person name="Bruce D."/>
            <person name="Goodwin L."/>
            <person name="Pitluck S."/>
            <person name="Peters L."/>
            <person name="Mikhailova N."/>
            <person name="Saunders E."/>
            <person name="Kyrpides N."/>
            <person name="Mavromatis K."/>
            <person name="Ivanova N."/>
            <person name="Last F.I."/>
            <person name="Brettin T."/>
            <person name="Detter J.C."/>
            <person name="Han C."/>
            <person name="Larimer F."/>
            <person name="Land M."/>
            <person name="Hauser L."/>
            <person name="Markowitz V."/>
            <person name="Cheng J.-F."/>
            <person name="Hugenholtz P."/>
            <person name="Woyke T."/>
            <person name="Wu D."/>
            <person name="Spring S."/>
            <person name="Schroeder M."/>
            <person name="Brambilla E.-M."/>
            <person name="Klenk H.-P."/>
            <person name="Eisen J.A."/>
        </authorList>
    </citation>
    <scope>NUCLEOTIDE SEQUENCE [LARGE SCALE GENOMIC DNA]</scope>
    <source>
        <strain evidence="9">ATCC BAA-1197 / DSM 17291 / Cas60314</strain>
    </source>
</reference>
<dbReference type="Gene3D" id="3.30.160.60">
    <property type="entry name" value="Classic Zinc Finger"/>
    <property type="match status" value="1"/>
</dbReference>
<evidence type="ECO:0000256" key="7">
    <source>
        <dbReference type="HAMAP-Rule" id="MF_02065"/>
    </source>
</evidence>
<dbReference type="HAMAP" id="MF_02065">
    <property type="entry name" value="MltG"/>
    <property type="match status" value="1"/>
</dbReference>
<evidence type="ECO:0000256" key="3">
    <source>
        <dbReference type="ARBA" id="ARBA00022989"/>
    </source>
</evidence>
<dbReference type="PANTHER" id="PTHR30518">
    <property type="entry name" value="ENDOLYTIC MUREIN TRANSGLYCOSYLASE"/>
    <property type="match status" value="1"/>
</dbReference>
<proteinExistence type="inferred from homology"/>
<keyword evidence="7" id="KW-0997">Cell inner membrane</keyword>
<evidence type="ECO:0000256" key="2">
    <source>
        <dbReference type="ARBA" id="ARBA00022692"/>
    </source>
</evidence>
<keyword evidence="6 7" id="KW-0961">Cell wall biogenesis/degradation</keyword>
<evidence type="ECO:0000256" key="5">
    <source>
        <dbReference type="ARBA" id="ARBA00023239"/>
    </source>
</evidence>
<dbReference type="GO" id="GO:0005886">
    <property type="term" value="C:plasma membrane"/>
    <property type="evidence" value="ECO:0007669"/>
    <property type="project" value="UniProtKB-SubCell"/>
</dbReference>
<keyword evidence="9" id="KW-1185">Reference proteome</keyword>
<sequence length="348" mass="39548">MGKTKTQISFVLQHVILVVSFIYFFFLIAWAPTYIEKHQVFGRGEPKNVLIATGETGKTVAEKLSKEGLVDDPEGLIFWMVKLSIDRSIKPGIYRIKPGSPWEVAKQLQTSKPFTEKVTLYPGKTYREIQEYFKNNYNEDFSNVLKKKGAFYPSVRDILPERAEDRIVFLLPDTYYVIPGESYASQAVKAASEAWYKRVGSVIGQSNLNKDHLLKIATVASLVEKETALEEEKKTIAGVIYNRLSKSMPLQVDATVVYAWGEKGIKLNRVLYKHLKIESSYNTYLVKGLPPGPICIPSIGSWMAAIFPEKHSYLFYVAKEDGSHIFSESYKEHLKAIKVNKKNKQDSK</sequence>
<keyword evidence="1 7" id="KW-1003">Cell membrane</keyword>
<keyword evidence="5 7" id="KW-0456">Lyase</keyword>
<evidence type="ECO:0000256" key="4">
    <source>
        <dbReference type="ARBA" id="ARBA00023136"/>
    </source>
</evidence>
<evidence type="ECO:0000313" key="8">
    <source>
        <dbReference type="EMBL" id="AER66750.1"/>
    </source>
</evidence>
<reference evidence="8 9" key="2">
    <citation type="journal article" date="2012" name="Stand. Genomic Sci.">
        <title>Genome sequence of the moderately thermophilic, amino-acid-degrading and sulfur-reducing bacterium Thermovirga lienii type strain (Cas60314(T)).</title>
        <authorList>
            <person name="Goker M."/>
            <person name="Saunders E."/>
            <person name="Lapidus A."/>
            <person name="Nolan M."/>
            <person name="Lucas S."/>
            <person name="Hammon N."/>
            <person name="Deshpande S."/>
            <person name="Cheng J.F."/>
            <person name="Han C."/>
            <person name="Tapia R."/>
            <person name="Goodwin L.A."/>
            <person name="Pitluck S."/>
            <person name="Liolios K."/>
            <person name="Mavromatis K."/>
            <person name="Pagani I."/>
            <person name="Ivanova N."/>
            <person name="Mikhailova N."/>
            <person name="Pati A."/>
            <person name="Chen A."/>
            <person name="Palaniappan K."/>
            <person name="Land M."/>
            <person name="Chang Y.J."/>
            <person name="Jeffries C.D."/>
            <person name="Brambilla E.M."/>
            <person name="Rohde M."/>
            <person name="Spring S."/>
            <person name="Detter J.C."/>
            <person name="Woyke T."/>
            <person name="Bristow J."/>
            <person name="Eisen J.A."/>
            <person name="Markowitz V."/>
            <person name="Hugenholtz P."/>
            <person name="Kyrpides N.C."/>
            <person name="Klenk H.P."/>
        </authorList>
    </citation>
    <scope>NUCLEOTIDE SEQUENCE [LARGE SCALE GENOMIC DNA]</scope>
    <source>
        <strain evidence="9">ATCC BAA-1197 / DSM 17291 / Cas60314</strain>
    </source>
</reference>
<dbReference type="PANTHER" id="PTHR30518:SF2">
    <property type="entry name" value="ENDOLYTIC MUREIN TRANSGLYCOSYLASE"/>
    <property type="match status" value="1"/>
</dbReference>
<comment type="subcellular location">
    <subcellularLocation>
        <location evidence="7">Cell inner membrane</location>
        <topology evidence="7">Single-pass membrane protein</topology>
    </subcellularLocation>
</comment>